<dbReference type="RefSeq" id="XP_056081635.1">
    <property type="nucleotide sequence ID" value="XM_056221889.1"/>
</dbReference>
<dbReference type="Gene3D" id="3.30.40.10">
    <property type="entry name" value="Zinc/RING finger domain, C3HC4 (zinc finger)"/>
    <property type="match status" value="1"/>
</dbReference>
<proteinExistence type="inferred from homology"/>
<feature type="domain" description="JmjC" evidence="16">
    <location>
        <begin position="268"/>
        <end position="409"/>
    </location>
</feature>
<dbReference type="SMART" id="SM00558">
    <property type="entry name" value="JmjC"/>
    <property type="match status" value="1"/>
</dbReference>
<dbReference type="EC" id="1.14.11.27" evidence="4"/>
<comment type="similarity">
    <text evidence="3">Belongs to the JHDM1 histone demethylase family.</text>
</comment>
<comment type="subcellular location">
    <subcellularLocation>
        <location evidence="2">Nucleus</location>
    </subcellularLocation>
</comment>
<dbReference type="InterPro" id="IPR050690">
    <property type="entry name" value="JHDM1_Histone_Demethylase"/>
</dbReference>
<dbReference type="AlphaFoldDB" id="A0AA35NHS4"/>
<evidence type="ECO:0000256" key="4">
    <source>
        <dbReference type="ARBA" id="ARBA00013246"/>
    </source>
</evidence>
<comment type="cofactor">
    <cofactor evidence="1">
        <name>Fe(2+)</name>
        <dbReference type="ChEBI" id="CHEBI:29033"/>
    </cofactor>
</comment>
<dbReference type="GeneID" id="80917731"/>
<keyword evidence="10" id="KW-0408">Iron</keyword>
<evidence type="ECO:0000256" key="9">
    <source>
        <dbReference type="ARBA" id="ARBA00023002"/>
    </source>
</evidence>
<comment type="catalytic activity">
    <reaction evidence="15">
        <text>N(6),N(6)-dimethyl-L-lysyl(36)-[histone H3] + 2 2-oxoglutarate + 2 O2 = L-lysyl(36)-[histone H3] + 2 formaldehyde + 2 succinate + 2 CO2</text>
        <dbReference type="Rhea" id="RHEA:42032"/>
        <dbReference type="Rhea" id="RHEA-COMP:9785"/>
        <dbReference type="Rhea" id="RHEA-COMP:9787"/>
        <dbReference type="ChEBI" id="CHEBI:15379"/>
        <dbReference type="ChEBI" id="CHEBI:16526"/>
        <dbReference type="ChEBI" id="CHEBI:16810"/>
        <dbReference type="ChEBI" id="CHEBI:16842"/>
        <dbReference type="ChEBI" id="CHEBI:29969"/>
        <dbReference type="ChEBI" id="CHEBI:30031"/>
        <dbReference type="ChEBI" id="CHEBI:61976"/>
        <dbReference type="EC" id="1.14.11.27"/>
    </reaction>
</comment>
<dbReference type="PANTHER" id="PTHR23123">
    <property type="entry name" value="PHD/F-BOX CONTAINING PROTEIN"/>
    <property type="match status" value="1"/>
</dbReference>
<dbReference type="PROSITE" id="PS51184">
    <property type="entry name" value="JMJC"/>
    <property type="match status" value="1"/>
</dbReference>
<dbReference type="GO" id="GO:0005634">
    <property type="term" value="C:nucleus"/>
    <property type="evidence" value="ECO:0007669"/>
    <property type="project" value="UniProtKB-SubCell"/>
</dbReference>
<evidence type="ECO:0000256" key="1">
    <source>
        <dbReference type="ARBA" id="ARBA00001954"/>
    </source>
</evidence>
<evidence type="ECO:0000256" key="7">
    <source>
        <dbReference type="ARBA" id="ARBA00022771"/>
    </source>
</evidence>
<evidence type="ECO:0000313" key="17">
    <source>
        <dbReference type="EMBL" id="CAI4038520.1"/>
    </source>
</evidence>
<sequence length="492" mass="57015">MQDANICTHCQLAENPDASFWVKCDSCPQWVHVKCIPLKRIHYSNLVSSGDLTYPSSTKEIRSYRCSKHKEDEYLTVSAFVIRKGKRQRNVENAEDIHVNKRYNFRNNQVIDYIALNEGEAKREKMKHPHKDSFMNCFEKWQNNSNIMSAADFTAKFDDIKEPYKISDPLNSGVYVPKMETHDGFLTVHDITEIIGENYRVDVMDVQTQMNESWTLGSWNEYFTNTEPDNRDRIRNVISLEVSNIEALELERPTVVRQNDLVDRIWSFDKRLGQNDKKKKEEDDPRPKVKKYILMSVKDAYTDFHLDFAGTSVYYNVISGRKNFLLFPPTQLNIEKYVEWSLEEHQNSVFLGDVLQDGIAMELNAGDLFMIPAGYIHAVYTPVDSLVFGGNFLTIRDLQTHLKIVEIERLTKVPKRFTFPKFNQVMGKLCEFLVLNKINATGYDTDGDLITKTTDAAIQSLYVYLTKPEVKYRPLNFTSRKQLAKALADLIS</sequence>
<evidence type="ECO:0000256" key="8">
    <source>
        <dbReference type="ARBA" id="ARBA00022833"/>
    </source>
</evidence>
<dbReference type="InterPro" id="IPR013083">
    <property type="entry name" value="Znf_RING/FYVE/PHD"/>
</dbReference>
<dbReference type="InterPro" id="IPR001965">
    <property type="entry name" value="Znf_PHD"/>
</dbReference>
<gene>
    <name evidence="17" type="primary">SMKI05G1300</name>
    <name evidence="17" type="ORF">SMKI_05G1300</name>
</gene>
<evidence type="ECO:0000256" key="10">
    <source>
        <dbReference type="ARBA" id="ARBA00023004"/>
    </source>
</evidence>
<keyword evidence="8" id="KW-0862">Zinc</keyword>
<keyword evidence="9" id="KW-0560">Oxidoreductase</keyword>
<name>A0AA35NHS4_SACMI</name>
<evidence type="ECO:0000256" key="15">
    <source>
        <dbReference type="ARBA" id="ARBA00047915"/>
    </source>
</evidence>
<dbReference type="Proteomes" id="UP001161438">
    <property type="component" value="Chromosome 5"/>
</dbReference>
<dbReference type="EMBL" id="OX365761">
    <property type="protein sequence ID" value="CAI4038520.1"/>
    <property type="molecule type" value="Genomic_DNA"/>
</dbReference>
<dbReference type="InterPro" id="IPR011011">
    <property type="entry name" value="Znf_FYVE_PHD"/>
</dbReference>
<evidence type="ECO:0000256" key="2">
    <source>
        <dbReference type="ARBA" id="ARBA00004123"/>
    </source>
</evidence>
<reference evidence="17" key="1">
    <citation type="submission" date="2022-10" db="EMBL/GenBank/DDBJ databases">
        <authorList>
            <person name="Byrne P K."/>
        </authorList>
    </citation>
    <scope>NUCLEOTIDE SEQUENCE</scope>
    <source>
        <strain evidence="17">IFO1815</strain>
    </source>
</reference>
<dbReference type="GO" id="GO:0140680">
    <property type="term" value="F:histone H3K36me/H3K36me2 demethylase activity"/>
    <property type="evidence" value="ECO:0007669"/>
    <property type="project" value="UniProtKB-EC"/>
</dbReference>
<organism evidence="17 18">
    <name type="scientific">Saccharomyces mikatae IFO 1815</name>
    <dbReference type="NCBI Taxonomy" id="226126"/>
    <lineage>
        <taxon>Eukaryota</taxon>
        <taxon>Fungi</taxon>
        <taxon>Dikarya</taxon>
        <taxon>Ascomycota</taxon>
        <taxon>Saccharomycotina</taxon>
        <taxon>Saccharomycetes</taxon>
        <taxon>Saccharomycetales</taxon>
        <taxon>Saccharomycetaceae</taxon>
        <taxon>Saccharomyces</taxon>
    </lineage>
</organism>
<evidence type="ECO:0000256" key="12">
    <source>
        <dbReference type="ARBA" id="ARBA00023163"/>
    </source>
</evidence>
<accession>A0AA35NHS4</accession>
<evidence type="ECO:0000313" key="18">
    <source>
        <dbReference type="Proteomes" id="UP001161438"/>
    </source>
</evidence>
<evidence type="ECO:0000256" key="11">
    <source>
        <dbReference type="ARBA" id="ARBA00023015"/>
    </source>
</evidence>
<evidence type="ECO:0000256" key="5">
    <source>
        <dbReference type="ARBA" id="ARBA00015153"/>
    </source>
</evidence>
<evidence type="ECO:0000256" key="13">
    <source>
        <dbReference type="ARBA" id="ARBA00023242"/>
    </source>
</evidence>
<dbReference type="SMART" id="SM00249">
    <property type="entry name" value="PHD"/>
    <property type="match status" value="1"/>
</dbReference>
<protein>
    <recommendedName>
        <fullName evidence="5">JmjC domain-containing histone demethylation protein 1</fullName>
        <ecNumber evidence="4">1.14.11.27</ecNumber>
    </recommendedName>
    <alternativeName>
        <fullName evidence="14">[Histone-H3]-lysine-36 demethylase 1</fullName>
    </alternativeName>
</protein>
<keyword evidence="11" id="KW-0805">Transcription regulation</keyword>
<evidence type="ECO:0000256" key="6">
    <source>
        <dbReference type="ARBA" id="ARBA00022723"/>
    </source>
</evidence>
<dbReference type="CDD" id="cd15517">
    <property type="entry name" value="PHD_TCF19_like"/>
    <property type="match status" value="1"/>
</dbReference>
<keyword evidence="7" id="KW-0863">Zinc-finger</keyword>
<dbReference type="GO" id="GO:0008270">
    <property type="term" value="F:zinc ion binding"/>
    <property type="evidence" value="ECO:0007669"/>
    <property type="project" value="UniProtKB-KW"/>
</dbReference>
<dbReference type="SUPFAM" id="SSF51197">
    <property type="entry name" value="Clavaminate synthase-like"/>
    <property type="match status" value="1"/>
</dbReference>
<dbReference type="Gene3D" id="2.60.120.650">
    <property type="entry name" value="Cupin"/>
    <property type="match status" value="1"/>
</dbReference>
<evidence type="ECO:0000259" key="16">
    <source>
        <dbReference type="PROSITE" id="PS51184"/>
    </source>
</evidence>
<keyword evidence="13" id="KW-0539">Nucleus</keyword>
<evidence type="ECO:0000256" key="14">
    <source>
        <dbReference type="ARBA" id="ARBA00031083"/>
    </source>
</evidence>
<keyword evidence="6" id="KW-0479">Metal-binding</keyword>
<dbReference type="SUPFAM" id="SSF57903">
    <property type="entry name" value="FYVE/PHD zinc finger"/>
    <property type="match status" value="1"/>
</dbReference>
<keyword evidence="18" id="KW-1185">Reference proteome</keyword>
<keyword evidence="12" id="KW-0804">Transcription</keyword>
<evidence type="ECO:0000256" key="3">
    <source>
        <dbReference type="ARBA" id="ARBA00008037"/>
    </source>
</evidence>
<dbReference type="InterPro" id="IPR003347">
    <property type="entry name" value="JmjC_dom"/>
</dbReference>